<evidence type="ECO:0000256" key="4">
    <source>
        <dbReference type="ARBA" id="ARBA00022989"/>
    </source>
</evidence>
<comment type="function">
    <text evidence="7">Choline transporter.</text>
</comment>
<evidence type="ECO:0000256" key="2">
    <source>
        <dbReference type="ARBA" id="ARBA00007168"/>
    </source>
</evidence>
<dbReference type="InterPro" id="IPR007603">
    <property type="entry name" value="Choline_transptr-like"/>
</dbReference>
<feature type="transmembrane region" description="Helical" evidence="7">
    <location>
        <begin position="325"/>
        <end position="353"/>
    </location>
</feature>
<reference evidence="9" key="1">
    <citation type="submission" date="2020-10" db="EMBL/GenBank/DDBJ databases">
        <title>Unveiling of a novel bifunctional photoreceptor, Dualchrome1, isolated from a cosmopolitan green alga.</title>
        <authorList>
            <person name="Suzuki S."/>
            <person name="Kawachi M."/>
        </authorList>
    </citation>
    <scope>NUCLEOTIDE SEQUENCE</scope>
    <source>
        <strain evidence="9">NIES 2893</strain>
    </source>
</reference>
<dbReference type="OrthoDB" id="420519at2759"/>
<proteinExistence type="inferred from homology"/>
<comment type="similarity">
    <text evidence="2 7">Belongs to the CTL (choline transporter-like) family.</text>
</comment>
<feature type="transmembrane region" description="Helical" evidence="7">
    <location>
        <begin position="447"/>
        <end position="471"/>
    </location>
</feature>
<comment type="subcellular location">
    <subcellularLocation>
        <location evidence="7">Cell membrane</location>
        <topology evidence="7">Multi-pass membrane protein</topology>
    </subcellularLocation>
    <subcellularLocation>
        <location evidence="1">Membrane</location>
        <topology evidence="1">Multi-pass membrane protein</topology>
    </subcellularLocation>
</comment>
<feature type="transmembrane region" description="Helical" evidence="7">
    <location>
        <begin position="373"/>
        <end position="393"/>
    </location>
</feature>
<evidence type="ECO:0000256" key="1">
    <source>
        <dbReference type="ARBA" id="ARBA00004141"/>
    </source>
</evidence>
<protein>
    <recommendedName>
        <fullName evidence="7">Choline transporter-like protein</fullName>
    </recommendedName>
</protein>
<comment type="caution">
    <text evidence="9">The sequence shown here is derived from an EMBL/GenBank/DDBJ whole genome shotgun (WGS) entry which is preliminary data.</text>
</comment>
<dbReference type="AlphaFoldDB" id="A0A830I083"/>
<feature type="transmembrane region" description="Helical" evidence="7">
    <location>
        <begin position="478"/>
        <end position="498"/>
    </location>
</feature>
<feature type="transmembrane region" description="Helical" evidence="7">
    <location>
        <begin position="218"/>
        <end position="244"/>
    </location>
</feature>
<keyword evidence="6" id="KW-0325">Glycoprotein</keyword>
<feature type="region of interest" description="Disordered" evidence="8">
    <location>
        <begin position="576"/>
        <end position="605"/>
    </location>
</feature>
<keyword evidence="3 7" id="KW-0812">Transmembrane</keyword>
<feature type="transmembrane region" description="Helical" evidence="7">
    <location>
        <begin position="90"/>
        <end position="112"/>
    </location>
</feature>
<dbReference type="GO" id="GO:0022857">
    <property type="term" value="F:transmembrane transporter activity"/>
    <property type="evidence" value="ECO:0007669"/>
    <property type="project" value="UniProtKB-UniRule"/>
</dbReference>
<dbReference type="PANTHER" id="PTHR12385:SF14">
    <property type="entry name" value="CHOLINE TRANSPORTER-LIKE 2"/>
    <property type="match status" value="1"/>
</dbReference>
<dbReference type="Proteomes" id="UP000660262">
    <property type="component" value="Unassembled WGS sequence"/>
</dbReference>
<keyword evidence="5 7" id="KW-0472">Membrane</keyword>
<gene>
    <name evidence="9" type="ORF">PPROV_001120100</name>
</gene>
<feature type="transmembrane region" description="Helical" evidence="7">
    <location>
        <begin position="118"/>
        <end position="140"/>
    </location>
</feature>
<evidence type="ECO:0000256" key="5">
    <source>
        <dbReference type="ARBA" id="ARBA00023136"/>
    </source>
</evidence>
<dbReference type="PANTHER" id="PTHR12385">
    <property type="entry name" value="CHOLINE TRANSPORTER-LIKE (SLC FAMILY 44)"/>
    <property type="match status" value="1"/>
</dbReference>
<accession>A0A830I083</accession>
<evidence type="ECO:0000256" key="3">
    <source>
        <dbReference type="ARBA" id="ARBA00022692"/>
    </source>
</evidence>
<evidence type="ECO:0000256" key="8">
    <source>
        <dbReference type="SAM" id="MobiDB-lite"/>
    </source>
</evidence>
<dbReference type="Pfam" id="PF04515">
    <property type="entry name" value="Choline_transpo"/>
    <property type="match status" value="1"/>
</dbReference>
<name>A0A830I083_9CHLO</name>
<feature type="transmembrane region" description="Helical" evidence="7">
    <location>
        <begin position="518"/>
        <end position="539"/>
    </location>
</feature>
<evidence type="ECO:0000313" key="10">
    <source>
        <dbReference type="Proteomes" id="UP000660262"/>
    </source>
</evidence>
<feature type="transmembrane region" description="Helical" evidence="7">
    <location>
        <begin position="413"/>
        <end position="435"/>
    </location>
</feature>
<keyword evidence="4 7" id="KW-1133">Transmembrane helix</keyword>
<evidence type="ECO:0000313" key="9">
    <source>
        <dbReference type="EMBL" id="GHP12473.1"/>
    </source>
</evidence>
<organism evidence="9 10">
    <name type="scientific">Pycnococcus provasolii</name>
    <dbReference type="NCBI Taxonomy" id="41880"/>
    <lineage>
        <taxon>Eukaryota</taxon>
        <taxon>Viridiplantae</taxon>
        <taxon>Chlorophyta</taxon>
        <taxon>Pseudoscourfieldiophyceae</taxon>
        <taxon>Pseudoscourfieldiales</taxon>
        <taxon>Pycnococcaceae</taxon>
        <taxon>Pycnococcus</taxon>
    </lineage>
</organism>
<dbReference type="EMBL" id="BNJQ01000042">
    <property type="protein sequence ID" value="GHP12473.1"/>
    <property type="molecule type" value="Genomic_DNA"/>
</dbReference>
<keyword evidence="10" id="KW-1185">Reference proteome</keyword>
<sequence length="605" mass="65085">MDDTADSDELLVIDVAAGTTSAITTTTTTAAAAAAAAANGSIATATTTTATSAVNSISDIDVNAYLDRLRTAIKKLDRLQEYAADASRGVNIIIVTGIIGGVVFSVVWMTLMRFCAGVIIWGTLILINVTLGGVATLCAAKAGMLPDKAMQVGNSFANTEEGFDPQEEDRQTFEYLTYATGGIAAVVLLFTLVLASRIRVAIATLKVAAQAIAAMPNVLLYPLIPFVLYVGLVVYWVVVSGYLFSAGKLVETRDDVPPPGRNGTSVVGNTTYVYDMTAEPVRLTHYYYEFDNRTTFNATTCAEDPSCYYGYTWDKDLQYMAMYNLFGLLWTTQFLAGVTYVTLAGALSSFYWSSGEAANMPRRPLIESMYRCVRYHLGSIALGSFIVACVQFFRIVLEYIDRKTKDMQEGNFILRYCMSCVKCLMAYLECILKFINRNAYIIVAVEGVGYCSAAGTAVKLIITNAVTLAAVNFAGDGLIAVGRLIVVAACACCALSMADQDVYTEPVKYPETYLKSPLVPVLLSCLAAYVIASQFLAVYEMAVDTVLLSFCQDCDRNNGSPSCAPPLLLLAIGKARKGKTGGTSKVSDSDGGDGSPPRRRTARTK</sequence>
<feature type="transmembrane region" description="Helical" evidence="7">
    <location>
        <begin position="175"/>
        <end position="198"/>
    </location>
</feature>
<evidence type="ECO:0000256" key="7">
    <source>
        <dbReference type="RuleBase" id="RU368066"/>
    </source>
</evidence>
<evidence type="ECO:0000256" key="6">
    <source>
        <dbReference type="ARBA" id="ARBA00023180"/>
    </source>
</evidence>
<dbReference type="GO" id="GO:0005886">
    <property type="term" value="C:plasma membrane"/>
    <property type="evidence" value="ECO:0007669"/>
    <property type="project" value="UniProtKB-SubCell"/>
</dbReference>